<protein>
    <submittedName>
        <fullName evidence="1">Uncharacterized protein</fullName>
    </submittedName>
</protein>
<sequence>MYFSKRISKSQLFISWCMDIDYKYIKYGIFRCNKLILINIFYHTKCNITDFISMLLFN</sequence>
<dbReference type="AlphaFoldDB" id="A0A1Z1ME18"/>
<gene>
    <name evidence="1" type="primary">orf59</name>
</gene>
<geneLocation type="chloroplast" evidence="1"/>
<organism evidence="1">
    <name type="scientific">Chondria sp.</name>
    <name type="common">in: red algae</name>
    <dbReference type="NCBI Taxonomy" id="1982705"/>
    <lineage>
        <taxon>Eukaryota</taxon>
        <taxon>Rhodophyta</taxon>
        <taxon>Florideophyceae</taxon>
        <taxon>Rhodymeniophycidae</taxon>
        <taxon>Ceramiales</taxon>
        <taxon>Rhodomelaceae</taxon>
        <taxon>Chondrieae</taxon>
        <taxon>Chondria</taxon>
    </lineage>
</organism>
<accession>A0A1Z1ME18</accession>
<name>A0A1Z1ME18_9FLOR</name>
<keyword evidence="1" id="KW-0150">Chloroplast</keyword>
<proteinExistence type="predicted"/>
<evidence type="ECO:0000313" key="1">
    <source>
        <dbReference type="EMBL" id="ARW64112.1"/>
    </source>
</evidence>
<reference evidence="1" key="1">
    <citation type="journal article" date="2017" name="J. Phycol.">
        <title>Analysis of chloroplast genomes and a supermatrix inform reclassification of the Rhodomelaceae (Rhodophyta).</title>
        <authorList>
            <person name="Diaz-Tapia P."/>
            <person name="Maggs C.A."/>
            <person name="West J.A."/>
            <person name="Verbruggen H."/>
        </authorList>
    </citation>
    <scope>NUCLEOTIDE SEQUENCE</scope>
    <source>
        <strain evidence="1">PD745</strain>
    </source>
</reference>
<keyword evidence="1" id="KW-0934">Plastid</keyword>
<dbReference type="EMBL" id="MF101431">
    <property type="protein sequence ID" value="ARW64112.1"/>
    <property type="molecule type" value="Genomic_DNA"/>
</dbReference>